<dbReference type="AlphaFoldDB" id="A0A0G3BWZ0"/>
<dbReference type="CDD" id="cd04301">
    <property type="entry name" value="NAT_SF"/>
    <property type="match status" value="1"/>
</dbReference>
<dbReference type="GO" id="GO:0016747">
    <property type="term" value="F:acyltransferase activity, transferring groups other than amino-acyl groups"/>
    <property type="evidence" value="ECO:0007669"/>
    <property type="project" value="InterPro"/>
</dbReference>
<dbReference type="PANTHER" id="PTHR42919:SF8">
    <property type="entry name" value="N-ALPHA-ACETYLTRANSFERASE 50"/>
    <property type="match status" value="1"/>
</dbReference>
<keyword evidence="5" id="KW-1185">Reference proteome</keyword>
<proteinExistence type="predicted"/>
<dbReference type="STRING" id="413882.AAW51_5190"/>
<feature type="domain" description="N-acetyltransferase" evidence="3">
    <location>
        <begin position="1"/>
        <end position="135"/>
    </location>
</feature>
<evidence type="ECO:0000256" key="2">
    <source>
        <dbReference type="ARBA" id="ARBA00023315"/>
    </source>
</evidence>
<dbReference type="SUPFAM" id="SSF55729">
    <property type="entry name" value="Acyl-CoA N-acyltransferases (Nat)"/>
    <property type="match status" value="1"/>
</dbReference>
<dbReference type="InterPro" id="IPR016181">
    <property type="entry name" value="Acyl_CoA_acyltransferase"/>
</dbReference>
<dbReference type="Proteomes" id="UP000035352">
    <property type="component" value="Chromosome"/>
</dbReference>
<organism evidence="4 5">
    <name type="scientific">Caldimonas brevitalea</name>
    <dbReference type="NCBI Taxonomy" id="413882"/>
    <lineage>
        <taxon>Bacteria</taxon>
        <taxon>Pseudomonadati</taxon>
        <taxon>Pseudomonadota</taxon>
        <taxon>Betaproteobacteria</taxon>
        <taxon>Burkholderiales</taxon>
        <taxon>Sphaerotilaceae</taxon>
        <taxon>Caldimonas</taxon>
    </lineage>
</organism>
<evidence type="ECO:0000313" key="5">
    <source>
        <dbReference type="Proteomes" id="UP000035352"/>
    </source>
</evidence>
<dbReference type="PROSITE" id="PS51186">
    <property type="entry name" value="GNAT"/>
    <property type="match status" value="1"/>
</dbReference>
<dbReference type="Pfam" id="PF00583">
    <property type="entry name" value="Acetyltransf_1"/>
    <property type="match status" value="1"/>
</dbReference>
<reference evidence="4 5" key="1">
    <citation type="submission" date="2015-05" db="EMBL/GenBank/DDBJ databases">
        <authorList>
            <person name="Tang B."/>
            <person name="Yu Y."/>
        </authorList>
    </citation>
    <scope>NUCLEOTIDE SEQUENCE [LARGE SCALE GENOMIC DNA]</scope>
    <source>
        <strain evidence="4 5">DSM 7029</strain>
    </source>
</reference>
<dbReference type="NCBIfam" id="NF033083">
    <property type="entry name" value="AAC_3_I"/>
    <property type="match status" value="1"/>
</dbReference>
<dbReference type="InterPro" id="IPR051556">
    <property type="entry name" value="N-term/lysine_N-AcTrnsfr"/>
</dbReference>
<evidence type="ECO:0000313" key="4">
    <source>
        <dbReference type="EMBL" id="AKJ31881.1"/>
    </source>
</evidence>
<keyword evidence="1 4" id="KW-0808">Transferase</keyword>
<dbReference type="KEGG" id="pbh:AAW51_5190"/>
<accession>A0A0G3BWZ0</accession>
<dbReference type="PANTHER" id="PTHR42919">
    <property type="entry name" value="N-ALPHA-ACETYLTRANSFERASE"/>
    <property type="match status" value="1"/>
</dbReference>
<evidence type="ECO:0000259" key="3">
    <source>
        <dbReference type="PROSITE" id="PS51186"/>
    </source>
</evidence>
<gene>
    <name evidence="4" type="ORF">AAW51_5190</name>
</gene>
<sequence>MRQLNAVFAAAFEDHVSYLAEPPGDRYLQEVLGKEHVVVLVALNEGSVVGGLVAYELHKLERARTEVYLYDLAVAQPFRRQGVAARLIEQLRAVAAQRGAWVVYVQADVGDAAAIALYDKLGVREDVLHFDFPVP</sequence>
<dbReference type="EMBL" id="CP011371">
    <property type="protein sequence ID" value="AKJ31881.1"/>
    <property type="molecule type" value="Genomic_DNA"/>
</dbReference>
<dbReference type="Gene3D" id="3.40.630.30">
    <property type="match status" value="1"/>
</dbReference>
<dbReference type="InterPro" id="IPR000182">
    <property type="entry name" value="GNAT_dom"/>
</dbReference>
<keyword evidence="2" id="KW-0012">Acyltransferase</keyword>
<evidence type="ECO:0000256" key="1">
    <source>
        <dbReference type="ARBA" id="ARBA00022679"/>
    </source>
</evidence>
<protein>
    <submittedName>
        <fullName evidence="4">Gentamicin 3'-acetyltransferase</fullName>
    </submittedName>
</protein>
<name>A0A0G3BWZ0_9BURK</name>